<evidence type="ECO:0000256" key="3">
    <source>
        <dbReference type="RuleBase" id="RU361153"/>
    </source>
</evidence>
<dbReference type="Pfam" id="PF00150">
    <property type="entry name" value="Cellulase"/>
    <property type="match status" value="1"/>
</dbReference>
<name>A0A172US22_9MYCO</name>
<dbReference type="AlphaFoldDB" id="A0A172US22"/>
<evidence type="ECO:0000313" key="5">
    <source>
        <dbReference type="EMBL" id="ANE81881.1"/>
    </source>
</evidence>
<gene>
    <name evidence="5" type="ORF">A7U43_23740</name>
</gene>
<evidence type="ECO:0000313" key="6">
    <source>
        <dbReference type="Proteomes" id="UP000077143"/>
    </source>
</evidence>
<keyword evidence="6" id="KW-1185">Reference proteome</keyword>
<evidence type="ECO:0000259" key="4">
    <source>
        <dbReference type="Pfam" id="PF00150"/>
    </source>
</evidence>
<proteinExistence type="inferred from homology"/>
<dbReference type="EMBL" id="CP015596">
    <property type="protein sequence ID" value="ANE81881.1"/>
    <property type="molecule type" value="Genomic_DNA"/>
</dbReference>
<dbReference type="SUPFAM" id="SSF51445">
    <property type="entry name" value="(Trans)glycosidases"/>
    <property type="match status" value="1"/>
</dbReference>
<dbReference type="OrthoDB" id="5241152at2"/>
<dbReference type="STRING" id="1682113.A7U43_23740"/>
<dbReference type="InterPro" id="IPR051923">
    <property type="entry name" value="Glycosyl_Hydrolase_39"/>
</dbReference>
<protein>
    <recommendedName>
        <fullName evidence="4">Glycoside hydrolase family 5 domain-containing protein</fullName>
    </recommendedName>
</protein>
<dbReference type="Proteomes" id="UP000077143">
    <property type="component" value="Chromosome"/>
</dbReference>
<feature type="domain" description="Glycoside hydrolase family 5" evidence="4">
    <location>
        <begin position="64"/>
        <end position="311"/>
    </location>
</feature>
<dbReference type="PANTHER" id="PTHR12631:SF10">
    <property type="entry name" value="BETA-XYLOSIDASE-LIKE PROTEIN-RELATED"/>
    <property type="match status" value="1"/>
</dbReference>
<dbReference type="Gene3D" id="3.20.20.80">
    <property type="entry name" value="Glycosidases"/>
    <property type="match status" value="1"/>
</dbReference>
<dbReference type="PANTHER" id="PTHR12631">
    <property type="entry name" value="ALPHA-L-IDURONIDASE"/>
    <property type="match status" value="1"/>
</dbReference>
<sequence length="515" mass="56905">MFKSTVRGGRLFRRRKLMRAALGAIVSGLCVVALVATPTSQRHRQVITDDVAPLSNSATTLGFADSQVYFYNDADVAATVQRWVQNNIRTVRIGIPWAGVEALQNRYDWSRSDRVVAAAAAANISIICAITSSPWWAKAWNALPPHGRPASPEQYGKFTAKVAQRYKGKIAAYEIWNEPNGVFGYHPKPDPAGYTDLLKAAYPRIKAADPAAIVVGGVLGSGKSWGSWTIDPVTFLTRMYAAGAKPFFDALSYHPYSYTMKFSQGMLQADSPVDQLVRMRRVMLEQGDAAKKIWVSEYGAPTNRVNEATQAAFISDMISTWRELPYAGPLMLYTTRDLNSSSSSDDDRFGLYRSDWVPKTAQQVVASPPGPGAVYQRFAAFTDPSFGEVLSPVFTGPFKIPTQLRALGTVWEVSPGTFVASPTPVADLVRRKNILPKTSFKDGFQDFGGWQPFRVWYSPETGVQTASVEFAKKWTPDLGLATSSEKWVNGATRVTFQRGVMTWRPFVGVKVYRTQ</sequence>
<dbReference type="InterPro" id="IPR017853">
    <property type="entry name" value="GH"/>
</dbReference>
<keyword evidence="1 3" id="KW-0378">Hydrolase</keyword>
<dbReference type="GO" id="GO:0000272">
    <property type="term" value="P:polysaccharide catabolic process"/>
    <property type="evidence" value="ECO:0007669"/>
    <property type="project" value="InterPro"/>
</dbReference>
<accession>A0A172US22</accession>
<evidence type="ECO:0000256" key="2">
    <source>
        <dbReference type="ARBA" id="ARBA00023295"/>
    </source>
</evidence>
<dbReference type="GO" id="GO:0004553">
    <property type="term" value="F:hydrolase activity, hydrolyzing O-glycosyl compounds"/>
    <property type="evidence" value="ECO:0007669"/>
    <property type="project" value="InterPro"/>
</dbReference>
<organism evidence="5 6">
    <name type="scientific">Mycobacterium adipatum</name>
    <dbReference type="NCBI Taxonomy" id="1682113"/>
    <lineage>
        <taxon>Bacteria</taxon>
        <taxon>Bacillati</taxon>
        <taxon>Actinomycetota</taxon>
        <taxon>Actinomycetes</taxon>
        <taxon>Mycobacteriales</taxon>
        <taxon>Mycobacteriaceae</taxon>
        <taxon>Mycobacterium</taxon>
    </lineage>
</organism>
<reference evidence="5 6" key="1">
    <citation type="submission" date="2016-05" db="EMBL/GenBank/DDBJ databases">
        <title>Complete genome sequence of a phthalic acid esters degrading Mycobacterium sp. YC-RL4.</title>
        <authorList>
            <person name="Ren L."/>
            <person name="Fan S."/>
            <person name="Ruth N."/>
            <person name="Jia Y."/>
            <person name="Wang J."/>
            <person name="Qiao C."/>
        </authorList>
    </citation>
    <scope>NUCLEOTIDE SEQUENCE [LARGE SCALE GENOMIC DNA]</scope>
    <source>
        <strain evidence="5 6">YC-RL4</strain>
    </source>
</reference>
<evidence type="ECO:0000256" key="1">
    <source>
        <dbReference type="ARBA" id="ARBA00022801"/>
    </source>
</evidence>
<dbReference type="KEGG" id="madi:A7U43_23740"/>
<keyword evidence="2 3" id="KW-0326">Glycosidase</keyword>
<dbReference type="InterPro" id="IPR001547">
    <property type="entry name" value="Glyco_hydro_5"/>
</dbReference>
<comment type="similarity">
    <text evidence="3">Belongs to the glycosyl hydrolase 5 (cellulase A) family.</text>
</comment>